<comment type="caution">
    <text evidence="1">The sequence shown here is derived from an EMBL/GenBank/DDBJ whole genome shotgun (WGS) entry which is preliminary data.</text>
</comment>
<dbReference type="PANTHER" id="PTHR38924">
    <property type="entry name" value="ASPARAGINE AND ASPARTATE RICH PROTEIN 1"/>
    <property type="match status" value="1"/>
</dbReference>
<proteinExistence type="predicted"/>
<protein>
    <submittedName>
        <fullName evidence="1">Uncharacterized protein</fullName>
    </submittedName>
</protein>
<dbReference type="PANTHER" id="PTHR38924:SF2">
    <property type="entry name" value="CHROMOSOME UNDETERMINED SCAFFOLD_10, WHOLE GENOME SHOTGUN SEQUENCE"/>
    <property type="match status" value="1"/>
</dbReference>
<dbReference type="AlphaFoldDB" id="A0A8S1VVD1"/>
<evidence type="ECO:0000313" key="2">
    <source>
        <dbReference type="Proteomes" id="UP000683925"/>
    </source>
</evidence>
<reference evidence="1" key="1">
    <citation type="submission" date="2021-01" db="EMBL/GenBank/DDBJ databases">
        <authorList>
            <consortium name="Genoscope - CEA"/>
            <person name="William W."/>
        </authorList>
    </citation>
    <scope>NUCLEOTIDE SEQUENCE</scope>
</reference>
<gene>
    <name evidence="1" type="ORF">POCTA_138.1.T0730231</name>
</gene>
<name>A0A8S1VVD1_PAROT</name>
<evidence type="ECO:0000313" key="1">
    <source>
        <dbReference type="EMBL" id="CAD8179802.1"/>
    </source>
</evidence>
<accession>A0A8S1VVD1</accession>
<organism evidence="1 2">
    <name type="scientific">Paramecium octaurelia</name>
    <dbReference type="NCBI Taxonomy" id="43137"/>
    <lineage>
        <taxon>Eukaryota</taxon>
        <taxon>Sar</taxon>
        <taxon>Alveolata</taxon>
        <taxon>Ciliophora</taxon>
        <taxon>Intramacronucleata</taxon>
        <taxon>Oligohymenophorea</taxon>
        <taxon>Peniculida</taxon>
        <taxon>Parameciidae</taxon>
        <taxon>Paramecium</taxon>
    </lineage>
</organism>
<dbReference type="Proteomes" id="UP000683925">
    <property type="component" value="Unassembled WGS sequence"/>
</dbReference>
<sequence length="749" mass="87193">MDFNGPQEAYEDLLRTIIQIRSVEPVKKDFASDIVFLKCGIPKLQKGQAKLYKEEMKPKEVSLEQVDVAYIQLYAFLFGSLGINDIVSSYKEIAKFFGYKSDPQFLICRIAQTDYNLIQCVGDMFGNEFLKRLKQIIPNNLLRLVILPKLLKKFSYDSSWDLQNIILGSCELNQDNEQLQLKRSPQPVQYEPIFASLVLELKEQITEKLKTQNDKQSELFGAALAYELSQINEHKSTLTYKRLAILKAIVLDQEQQVLQNIIEQIQGQQELGLIQNISQILEDYSVYINLYLSSIFSICLQFIQNFNLTQTSNSIYEIFARQLDETFSLNSSQVENDAQRACKSQLLKRKVQNKFENMGSALSIQITEVPPEMSNDNCSLCQLQFEKQEIQYHALLTSYTNINKHINAMPQKYQQTNKQTFSSLLFQLLSDLNKFKLKNTHLLLQDVLALLRILFQSNQTTVLEEVVQNDQQTLFRILNLILQFMIKQNNINDLKSGLCLIFNNNINQSAIIQALTENLIISQIEQKSLPYYLDRISKDLKQHYINKFLLNFKELLLRYYLHLTKNKNVNFAIVENGELGADQYLCLICLKKMCTHYCGRPQNTQFGNLSRHCQKRHSGKTLYLNLKTVKLSSCNRHTSHFTFTPYIKIQQENYCTQGIIHQFIRKISCQILKPQIRLQKLSLQINFFINYFKISIKCKEPYCEFIKCIHKNVYISQFQFYFCTRNIQAIFQGFLSLIGFTLTPCTKAD</sequence>
<dbReference type="EMBL" id="CAJJDP010000072">
    <property type="protein sequence ID" value="CAD8179802.1"/>
    <property type="molecule type" value="Genomic_DNA"/>
</dbReference>
<keyword evidence="2" id="KW-1185">Reference proteome</keyword>